<dbReference type="PANTHER" id="PTHR42985">
    <property type="entry name" value="SODIUM-COUPLED MONOCARBOXYLATE TRANSPORTER"/>
    <property type="match status" value="1"/>
</dbReference>
<evidence type="ECO:0000313" key="15">
    <source>
        <dbReference type="Proteomes" id="UP001209878"/>
    </source>
</evidence>
<proteinExistence type="inferred from homology"/>
<evidence type="ECO:0000256" key="1">
    <source>
        <dbReference type="ARBA" id="ARBA00004651"/>
    </source>
</evidence>
<evidence type="ECO:0000256" key="12">
    <source>
        <dbReference type="SAM" id="MobiDB-lite"/>
    </source>
</evidence>
<comment type="subcellular location">
    <subcellularLocation>
        <location evidence="1">Cell membrane</location>
        <topology evidence="1">Multi-pass membrane protein</topology>
    </subcellularLocation>
</comment>
<evidence type="ECO:0000256" key="2">
    <source>
        <dbReference type="ARBA" id="ARBA00006434"/>
    </source>
</evidence>
<dbReference type="InterPro" id="IPR001734">
    <property type="entry name" value="Na/solute_symporter"/>
</dbReference>
<reference evidence="14" key="1">
    <citation type="journal article" date="2023" name="Mol. Biol. Evol.">
        <title>Third-Generation Sequencing Reveals the Adaptive Role of the Epigenome in Three Deep-Sea Polychaetes.</title>
        <authorList>
            <person name="Perez M."/>
            <person name="Aroh O."/>
            <person name="Sun Y."/>
            <person name="Lan Y."/>
            <person name="Juniper S.K."/>
            <person name="Young C.R."/>
            <person name="Angers B."/>
            <person name="Qian P.Y."/>
        </authorList>
    </citation>
    <scope>NUCLEOTIDE SEQUENCE</scope>
    <source>
        <strain evidence="14">R07B-5</strain>
    </source>
</reference>
<feature type="region of interest" description="Disordered" evidence="12">
    <location>
        <begin position="431"/>
        <end position="460"/>
    </location>
</feature>
<evidence type="ECO:0000256" key="13">
    <source>
        <dbReference type="SAM" id="Phobius"/>
    </source>
</evidence>
<feature type="compositionally biased region" description="Basic and acidic residues" evidence="12">
    <location>
        <begin position="431"/>
        <end position="444"/>
    </location>
</feature>
<keyword evidence="15" id="KW-1185">Reference proteome</keyword>
<keyword evidence="3" id="KW-0813">Transport</keyword>
<evidence type="ECO:0000256" key="6">
    <source>
        <dbReference type="ARBA" id="ARBA00022989"/>
    </source>
</evidence>
<gene>
    <name evidence="14" type="ORF">NP493_1044g00045</name>
</gene>
<dbReference type="Pfam" id="PF00474">
    <property type="entry name" value="SSF"/>
    <property type="match status" value="1"/>
</dbReference>
<comment type="caution">
    <text evidence="14">The sequence shown here is derived from an EMBL/GenBank/DDBJ whole genome shotgun (WGS) entry which is preliminary data.</text>
</comment>
<dbReference type="EMBL" id="JAODUO010001052">
    <property type="protein sequence ID" value="KAK2171563.1"/>
    <property type="molecule type" value="Genomic_DNA"/>
</dbReference>
<name>A0AAD9NK63_RIDPI</name>
<feature type="transmembrane region" description="Helical" evidence="13">
    <location>
        <begin position="337"/>
        <end position="359"/>
    </location>
</feature>
<comment type="similarity">
    <text evidence="2 11">Belongs to the sodium:solute symporter (SSF) (TC 2.A.21) family.</text>
</comment>
<feature type="transmembrane region" description="Helical" evidence="13">
    <location>
        <begin position="224"/>
        <end position="245"/>
    </location>
</feature>
<evidence type="ECO:0000256" key="10">
    <source>
        <dbReference type="ARBA" id="ARBA00023201"/>
    </source>
</evidence>
<feature type="transmembrane region" description="Helical" evidence="13">
    <location>
        <begin position="107"/>
        <end position="129"/>
    </location>
</feature>
<evidence type="ECO:0000256" key="9">
    <source>
        <dbReference type="ARBA" id="ARBA00023136"/>
    </source>
</evidence>
<feature type="transmembrane region" description="Helical" evidence="13">
    <location>
        <begin position="265"/>
        <end position="287"/>
    </location>
</feature>
<organism evidence="14 15">
    <name type="scientific">Ridgeia piscesae</name>
    <name type="common">Tubeworm</name>
    <dbReference type="NCBI Taxonomy" id="27915"/>
    <lineage>
        <taxon>Eukaryota</taxon>
        <taxon>Metazoa</taxon>
        <taxon>Spiralia</taxon>
        <taxon>Lophotrochozoa</taxon>
        <taxon>Annelida</taxon>
        <taxon>Polychaeta</taxon>
        <taxon>Sedentaria</taxon>
        <taxon>Canalipalpata</taxon>
        <taxon>Sabellida</taxon>
        <taxon>Siboglinidae</taxon>
        <taxon>Ridgeia</taxon>
    </lineage>
</organism>
<feature type="compositionally biased region" description="Polar residues" evidence="12">
    <location>
        <begin position="445"/>
        <end position="460"/>
    </location>
</feature>
<keyword evidence="4" id="KW-1003">Cell membrane</keyword>
<dbReference type="AlphaFoldDB" id="A0AAD9NK63"/>
<evidence type="ECO:0000256" key="11">
    <source>
        <dbReference type="RuleBase" id="RU362091"/>
    </source>
</evidence>
<keyword evidence="7" id="KW-0915">Sodium</keyword>
<keyword evidence="9 13" id="KW-0472">Membrane</keyword>
<dbReference type="InterPro" id="IPR051163">
    <property type="entry name" value="Sodium:Solute_Symporter_SSF"/>
</dbReference>
<keyword evidence="6 13" id="KW-1133">Transmembrane helix</keyword>
<sequence>MAATFSVWDYVVFSLVLLVSLAIGFYHALAGGRQQTTAEDNSGTVHQPMLMLTDLSPGDTVLDYLEMRYQSKFARTFGAMLFIIRATLGMGIVLFGPAVSLNAVTGFPTWTVIILIGAVCIVYTTLGGMKAVIWTDVFQTFIMLAGMLAIVIQGTMVVGGLGRVWSIAEAGGRIHFDPDPTVRHTFWTLVIGSLFVWLPPYTVDQQMIQRFACTRSLRQAVWALLLNIPGMFIIITLCSLSGLLLPRFVMDVLGFVPGLPGLFVASLFSGAFSSVSSMLNSLAAVTWEDFLKQSPRMRRLPDKQATYVNKGLVVVFAVLGVGMAFVFSLVGGTVLQGVVVGGALGCALPMWISIGAYVTKPPVMRNLPRSVAGCFNASALTTASLMSTLDPFTSQPITLAPSSVESGLTISFVDRFCRCLPLSWRQRGRCDTQLQEHGKGEDRTGNTSLPGNSGGINTKL</sequence>
<evidence type="ECO:0000256" key="5">
    <source>
        <dbReference type="ARBA" id="ARBA00022692"/>
    </source>
</evidence>
<protein>
    <submittedName>
        <fullName evidence="14">Uncharacterized protein</fullName>
    </submittedName>
</protein>
<dbReference type="GO" id="GO:0005886">
    <property type="term" value="C:plasma membrane"/>
    <property type="evidence" value="ECO:0007669"/>
    <property type="project" value="UniProtKB-SubCell"/>
</dbReference>
<keyword evidence="10" id="KW-0739">Sodium transport</keyword>
<feature type="transmembrane region" description="Helical" evidence="13">
    <location>
        <begin position="77"/>
        <end position="95"/>
    </location>
</feature>
<evidence type="ECO:0000256" key="4">
    <source>
        <dbReference type="ARBA" id="ARBA00022475"/>
    </source>
</evidence>
<dbReference type="GO" id="GO:0015293">
    <property type="term" value="F:symporter activity"/>
    <property type="evidence" value="ECO:0007669"/>
    <property type="project" value="TreeGrafter"/>
</dbReference>
<accession>A0AAD9NK63</accession>
<dbReference type="Proteomes" id="UP001209878">
    <property type="component" value="Unassembled WGS sequence"/>
</dbReference>
<feature type="transmembrane region" description="Helical" evidence="13">
    <location>
        <begin position="307"/>
        <end position="331"/>
    </location>
</feature>
<dbReference type="PROSITE" id="PS50283">
    <property type="entry name" value="NA_SOLUT_SYMP_3"/>
    <property type="match status" value="1"/>
</dbReference>
<dbReference type="Gene3D" id="1.20.1730.10">
    <property type="entry name" value="Sodium/glucose cotransporter"/>
    <property type="match status" value="1"/>
</dbReference>
<evidence type="ECO:0000313" key="14">
    <source>
        <dbReference type="EMBL" id="KAK2171563.1"/>
    </source>
</evidence>
<evidence type="ECO:0000256" key="7">
    <source>
        <dbReference type="ARBA" id="ARBA00023053"/>
    </source>
</evidence>
<feature type="transmembrane region" description="Helical" evidence="13">
    <location>
        <begin position="6"/>
        <end position="26"/>
    </location>
</feature>
<feature type="transmembrane region" description="Helical" evidence="13">
    <location>
        <begin position="141"/>
        <end position="165"/>
    </location>
</feature>
<evidence type="ECO:0000256" key="3">
    <source>
        <dbReference type="ARBA" id="ARBA00022448"/>
    </source>
</evidence>
<evidence type="ECO:0000256" key="8">
    <source>
        <dbReference type="ARBA" id="ARBA00023065"/>
    </source>
</evidence>
<keyword evidence="5 13" id="KW-0812">Transmembrane</keyword>
<feature type="transmembrane region" description="Helical" evidence="13">
    <location>
        <begin position="185"/>
        <end position="203"/>
    </location>
</feature>
<keyword evidence="8" id="KW-0406">Ion transport</keyword>
<dbReference type="InterPro" id="IPR038377">
    <property type="entry name" value="Na/Glc_symporter_sf"/>
</dbReference>
<dbReference type="PANTHER" id="PTHR42985:SF40">
    <property type="entry name" value="LD47995P-RELATED"/>
    <property type="match status" value="1"/>
</dbReference>
<dbReference type="GO" id="GO:0006814">
    <property type="term" value="P:sodium ion transport"/>
    <property type="evidence" value="ECO:0007669"/>
    <property type="project" value="UniProtKB-KW"/>
</dbReference>